<evidence type="ECO:0000313" key="2">
    <source>
        <dbReference type="Proteomes" id="UP000006762"/>
    </source>
</evidence>
<dbReference type="STRING" id="1208323.B30_17520"/>
<dbReference type="InterPro" id="IPR006311">
    <property type="entry name" value="TAT_signal"/>
</dbReference>
<reference evidence="1 2" key="1">
    <citation type="submission" date="2012-09" db="EMBL/GenBank/DDBJ databases">
        <title>Celeribacter baekdonensis B30 Genome Sequencing.</title>
        <authorList>
            <person name="Wang W."/>
        </authorList>
    </citation>
    <scope>NUCLEOTIDE SEQUENCE [LARGE SCALE GENOMIC DNA]</scope>
    <source>
        <strain evidence="1 2">B30</strain>
    </source>
</reference>
<name>K2IFN1_9RHOB</name>
<comment type="caution">
    <text evidence="1">The sequence shown here is derived from an EMBL/GenBank/DDBJ whole genome shotgun (WGS) entry which is preliminary data.</text>
</comment>
<accession>K2IFN1</accession>
<proteinExistence type="predicted"/>
<evidence type="ECO:0000313" key="1">
    <source>
        <dbReference type="EMBL" id="EKE68841.1"/>
    </source>
</evidence>
<dbReference type="Pfam" id="PF11249">
    <property type="entry name" value="DUF3047"/>
    <property type="match status" value="1"/>
</dbReference>
<gene>
    <name evidence="1" type="ORF">B30_17520</name>
</gene>
<dbReference type="AlphaFoldDB" id="K2IFN1"/>
<sequence length="394" mass="43054">MPCACHGLDLSRRAILRGLGASTFVAGTGGLSASAWADRYSDGDFARRMLALVEAAGGEAIAEATPFVLTGTTVPWDTKLMDVRAGQAVTFLLSGRWYLARDLDLWLEPGFVFFARSPGGALFNPMENVGTMIADQDGPLEIARSAGELADATGALAIPLEAYSAADGRVEGIAIAWKTDPVAGLRRLMAQGDVDGTVQHALQRAEFPDVTPANWHNHFHFGEAGVFRQDGDEMACHTHKTVSILQRDVNMDLVEGLKLDWDWLVDELPSRLAEDQMTTHDYLSIGVEFDDGQDLTYLWSAQLPVGHVFRCPLPGWDAIETHLVQRSGLADLGEWQSESRDVTADYHAHIGGPAKRAVRVWLLGVSVFQRQTGMCRYRNVSIGRESSESRMSLV</sequence>
<dbReference type="PATRIC" id="fig|1208323.3.peg.3627"/>
<dbReference type="PROSITE" id="PS51318">
    <property type="entry name" value="TAT"/>
    <property type="match status" value="1"/>
</dbReference>
<dbReference type="InterPro" id="IPR021409">
    <property type="entry name" value="DUF3047"/>
</dbReference>
<organism evidence="1 2">
    <name type="scientific">Celeribacter baekdonensis B30</name>
    <dbReference type="NCBI Taxonomy" id="1208323"/>
    <lineage>
        <taxon>Bacteria</taxon>
        <taxon>Pseudomonadati</taxon>
        <taxon>Pseudomonadota</taxon>
        <taxon>Alphaproteobacteria</taxon>
        <taxon>Rhodobacterales</taxon>
        <taxon>Roseobacteraceae</taxon>
        <taxon>Celeribacter</taxon>
    </lineage>
</organism>
<dbReference type="OrthoDB" id="9775969at2"/>
<dbReference type="EMBL" id="AMRK01000012">
    <property type="protein sequence ID" value="EKE68841.1"/>
    <property type="molecule type" value="Genomic_DNA"/>
</dbReference>
<keyword evidence="2" id="KW-1185">Reference proteome</keyword>
<dbReference type="eggNOG" id="ENOG502Z7S9">
    <property type="taxonomic scope" value="Bacteria"/>
</dbReference>
<protein>
    <submittedName>
        <fullName evidence="1">Uncharacterized protein</fullName>
    </submittedName>
</protein>
<dbReference type="Proteomes" id="UP000006762">
    <property type="component" value="Unassembled WGS sequence"/>
</dbReference>